<reference evidence="1 2" key="1">
    <citation type="submission" date="2017-10" db="EMBL/GenBank/DDBJ databases">
        <authorList>
            <consortium name="Urmite Genomes"/>
        </authorList>
    </citation>
    <scope>NUCLEOTIDE SEQUENCE [LARGE SCALE GENOMIC DNA]</scope>
    <source>
        <strain evidence="1 2">FB-527</strain>
    </source>
</reference>
<evidence type="ECO:0008006" key="3">
    <source>
        <dbReference type="Google" id="ProtNLM"/>
    </source>
</evidence>
<name>A0A7Z7IPM5_9MYCO</name>
<evidence type="ECO:0000313" key="2">
    <source>
        <dbReference type="Proteomes" id="UP000554965"/>
    </source>
</evidence>
<dbReference type="RefSeq" id="WP_186244492.1">
    <property type="nucleotide sequence ID" value="NZ_OCTY01000002.1"/>
</dbReference>
<gene>
    <name evidence="1" type="ORF">MSIMFB_04450</name>
</gene>
<dbReference type="AlphaFoldDB" id="A0A7Z7IPM5"/>
<comment type="caution">
    <text evidence="1">The sequence shown here is derived from an EMBL/GenBank/DDBJ whole genome shotgun (WGS) entry which is preliminary data.</text>
</comment>
<proteinExistence type="predicted"/>
<accession>A0A7Z7IPM5</accession>
<organism evidence="1 2">
    <name type="scientific">Mycobacterium simulans</name>
    <dbReference type="NCBI Taxonomy" id="627089"/>
    <lineage>
        <taxon>Bacteria</taxon>
        <taxon>Bacillati</taxon>
        <taxon>Actinomycetota</taxon>
        <taxon>Actinomycetes</taxon>
        <taxon>Mycobacteriales</taxon>
        <taxon>Mycobacteriaceae</taxon>
        <taxon>Mycobacterium</taxon>
    </lineage>
</organism>
<evidence type="ECO:0000313" key="1">
    <source>
        <dbReference type="EMBL" id="SOJ56972.1"/>
    </source>
</evidence>
<protein>
    <recommendedName>
        <fullName evidence="3">Antitoxin Xre/MbcA/ParS-like toxin-binding domain-containing protein</fullName>
    </recommendedName>
</protein>
<sequence length="115" mass="12980">MTVTLDRAVEATEIVDALKPFGVTRVDIAAATQVSDRAVRAWRTGDIRPDRYDRLAQLRDLVLLLSDSLTARGVGQWLHAKNRLLDGERPIELLAKERYEEVRRAAESFIDGSYV</sequence>
<dbReference type="Proteomes" id="UP000554965">
    <property type="component" value="Unassembled WGS sequence"/>
</dbReference>
<keyword evidence="2" id="KW-1185">Reference proteome</keyword>
<dbReference type="EMBL" id="OCTY01000002">
    <property type="protein sequence ID" value="SOJ56972.1"/>
    <property type="molecule type" value="Genomic_DNA"/>
</dbReference>